<organism evidence="1 2">
    <name type="scientific">Natrinema zhouii</name>
    <dbReference type="NCBI Taxonomy" id="1710539"/>
    <lineage>
        <taxon>Archaea</taxon>
        <taxon>Methanobacteriati</taxon>
        <taxon>Methanobacteriota</taxon>
        <taxon>Stenosarchaea group</taxon>
        <taxon>Halobacteria</taxon>
        <taxon>Halobacteriales</taxon>
        <taxon>Natrialbaceae</taxon>
        <taxon>Natrinema</taxon>
    </lineage>
</organism>
<evidence type="ECO:0000313" key="1">
    <source>
        <dbReference type="EMBL" id="QLK26154.1"/>
    </source>
</evidence>
<dbReference type="EMBL" id="CP059154">
    <property type="protein sequence ID" value="QLK26154.1"/>
    <property type="molecule type" value="Genomic_DNA"/>
</dbReference>
<dbReference type="GeneID" id="56141652"/>
<dbReference type="Proteomes" id="UP000510869">
    <property type="component" value="Chromosome"/>
</dbReference>
<dbReference type="AlphaFoldDB" id="A0A7D6CQ11"/>
<keyword evidence="2" id="KW-1185">Reference proteome</keyword>
<sequence>MVGDVFPADRGAGDRLPCGVALRGLFNLLELPAASRAEAITVLESLEEAICELLAAVFVVAFRRTERALNREEDELIAALSALDALGWLCGQTRLWGSRAATNDSRRNGLLSGIVIVALKK</sequence>
<protein>
    <submittedName>
        <fullName evidence="1">Uncharacterized protein</fullName>
    </submittedName>
</protein>
<dbReference type="RefSeq" id="WP_180841333.1">
    <property type="nucleotide sequence ID" value="NZ_CP059154.1"/>
</dbReference>
<dbReference type="KEGG" id="nay:HYG81_00565"/>
<reference evidence="1 2" key="1">
    <citation type="submission" date="2020-07" db="EMBL/GenBank/DDBJ databases">
        <title>Natrinema (YPL30) sp. nov. and Haloterrigena xxxxxx (YPL8) sp. nov., isolated from a salt mine.</title>
        <authorList>
            <person name="Cui H."/>
        </authorList>
    </citation>
    <scope>NUCLEOTIDE SEQUENCE [LARGE SCALE GENOMIC DNA]</scope>
    <source>
        <strain evidence="1 2">YPL13</strain>
    </source>
</reference>
<gene>
    <name evidence="1" type="ORF">HYG81_00565</name>
</gene>
<accession>A0A7D6CQ11</accession>
<proteinExistence type="predicted"/>
<name>A0A7D6CQ11_9EURY</name>
<evidence type="ECO:0000313" key="2">
    <source>
        <dbReference type="Proteomes" id="UP000510869"/>
    </source>
</evidence>